<evidence type="ECO:0000313" key="3">
    <source>
        <dbReference type="Proteomes" id="UP001362999"/>
    </source>
</evidence>
<dbReference type="SUPFAM" id="SSF52047">
    <property type="entry name" value="RNI-like"/>
    <property type="match status" value="1"/>
</dbReference>
<reference evidence="2 3" key="1">
    <citation type="journal article" date="2024" name="J Genomics">
        <title>Draft genome sequencing and assembly of Favolaschia claudopus CIRM-BRFM 2984 isolated from oak limbs.</title>
        <authorList>
            <person name="Navarro D."/>
            <person name="Drula E."/>
            <person name="Chaduli D."/>
            <person name="Cazenave R."/>
            <person name="Ahrendt S."/>
            <person name="Wang J."/>
            <person name="Lipzen A."/>
            <person name="Daum C."/>
            <person name="Barry K."/>
            <person name="Grigoriev I.V."/>
            <person name="Favel A."/>
            <person name="Rosso M.N."/>
            <person name="Martin F."/>
        </authorList>
    </citation>
    <scope>NUCLEOTIDE SEQUENCE [LARGE SCALE GENOMIC DNA]</scope>
    <source>
        <strain evidence="2 3">CIRM-BRFM 2984</strain>
    </source>
</reference>
<proteinExistence type="predicted"/>
<dbReference type="EMBL" id="JAWWNJ010000010">
    <property type="protein sequence ID" value="KAK7046516.1"/>
    <property type="molecule type" value="Genomic_DNA"/>
</dbReference>
<feature type="coiled-coil region" evidence="1">
    <location>
        <begin position="30"/>
        <end position="64"/>
    </location>
</feature>
<dbReference type="Gene3D" id="3.80.10.10">
    <property type="entry name" value="Ribonuclease Inhibitor"/>
    <property type="match status" value="1"/>
</dbReference>
<keyword evidence="1" id="KW-0175">Coiled coil</keyword>
<organism evidence="2 3">
    <name type="scientific">Favolaschia claudopus</name>
    <dbReference type="NCBI Taxonomy" id="2862362"/>
    <lineage>
        <taxon>Eukaryota</taxon>
        <taxon>Fungi</taxon>
        <taxon>Dikarya</taxon>
        <taxon>Basidiomycota</taxon>
        <taxon>Agaricomycotina</taxon>
        <taxon>Agaricomycetes</taxon>
        <taxon>Agaricomycetidae</taxon>
        <taxon>Agaricales</taxon>
        <taxon>Marasmiineae</taxon>
        <taxon>Mycenaceae</taxon>
        <taxon>Favolaschia</taxon>
    </lineage>
</organism>
<accession>A0AAW0D605</accession>
<gene>
    <name evidence="2" type="ORF">R3P38DRAFT_3257854</name>
</gene>
<comment type="caution">
    <text evidence="2">The sequence shown here is derived from an EMBL/GenBank/DDBJ whole genome shotgun (WGS) entry which is preliminary data.</text>
</comment>
<sequence>MDLDADAMLGAMYDEAARLYRESTVLKKQEKTVQLEKTRLAAQLANIEKEEHEMKAQLARVNREIAVSQQRIATFDSLSLLLARVPVEIWRLVFSWYREIIERRFRRAGGAIWQLGHIFFGGPGARKATGIVAVDVAFHGSMLDDHKLSSALLNILARHSARWERFEANWEGDMIVFEALSDIAGCLNRLRYLKLLSFSTEDYPDEDYSNTWPLAMWDAFQTAPLLEEVFLTSEDEDYSGSPVIRLPPTVKRLRIAAQPKDIVRALHDAPDVVQLAIREVHDGGRSVDGGFVWMNTIKQLHLEHPWPKNRMICRLRTPALQQLSIAGSVTELPQFLKQSGCRLQRLTLTVESASDWGGAEAVLAVLRGLQQLPHLRLDCRWYDPLYQQTMEVLVPQLTVSTGRPTVCPNLVSLDVRMTWKLPHVNWEDAFCEMVESRRGSLKILRVEGMHALSAASTRRLESLEQEGIMVIKGWS</sequence>
<dbReference type="AlphaFoldDB" id="A0AAW0D605"/>
<keyword evidence="3" id="KW-1185">Reference proteome</keyword>
<name>A0AAW0D605_9AGAR</name>
<evidence type="ECO:0008006" key="4">
    <source>
        <dbReference type="Google" id="ProtNLM"/>
    </source>
</evidence>
<dbReference type="Proteomes" id="UP001362999">
    <property type="component" value="Unassembled WGS sequence"/>
</dbReference>
<dbReference type="InterPro" id="IPR032675">
    <property type="entry name" value="LRR_dom_sf"/>
</dbReference>
<evidence type="ECO:0000256" key="1">
    <source>
        <dbReference type="SAM" id="Coils"/>
    </source>
</evidence>
<evidence type="ECO:0000313" key="2">
    <source>
        <dbReference type="EMBL" id="KAK7046516.1"/>
    </source>
</evidence>
<protein>
    <recommendedName>
        <fullName evidence="4">F-box protein</fullName>
    </recommendedName>
</protein>